<dbReference type="PANTHER" id="PTHR36540:SF1">
    <property type="entry name" value="PYRIMIDINE_PURINE NUCLEOSIDE PHOSPHORYLASE"/>
    <property type="match status" value="1"/>
</dbReference>
<dbReference type="GO" id="GO:0004731">
    <property type="term" value="F:purine-nucleoside phosphorylase activity"/>
    <property type="evidence" value="ECO:0007669"/>
    <property type="project" value="UniProtKB-UniRule"/>
</dbReference>
<dbReference type="Proteomes" id="UP000678895">
    <property type="component" value="Unassembled WGS sequence"/>
</dbReference>
<comment type="catalytic activity">
    <reaction evidence="3">
        <text>xanthosine + phosphate = alpha-D-ribose 1-phosphate + xanthine</text>
        <dbReference type="Rhea" id="RHEA:27638"/>
        <dbReference type="ChEBI" id="CHEBI:17712"/>
        <dbReference type="ChEBI" id="CHEBI:18107"/>
        <dbReference type="ChEBI" id="CHEBI:43474"/>
        <dbReference type="ChEBI" id="CHEBI:57720"/>
        <dbReference type="EC" id="2.4.2.1"/>
    </reaction>
</comment>
<evidence type="ECO:0000256" key="3">
    <source>
        <dbReference type="HAMAP-Rule" id="MF_01537"/>
    </source>
</evidence>
<gene>
    <name evidence="3" type="primary">ppnP</name>
    <name evidence="4" type="ORF">J41TS4_19590</name>
</gene>
<keyword evidence="5" id="KW-1185">Reference proteome</keyword>
<comment type="similarity">
    <text evidence="3">Belongs to the nucleoside phosphorylase PpnP family.</text>
</comment>
<name>A0A919XZL4_9BACL</name>
<dbReference type="CDD" id="cd20296">
    <property type="entry name" value="cupin_PpnP-like"/>
    <property type="match status" value="1"/>
</dbReference>
<dbReference type="GO" id="GO:0005829">
    <property type="term" value="C:cytosol"/>
    <property type="evidence" value="ECO:0007669"/>
    <property type="project" value="TreeGrafter"/>
</dbReference>
<comment type="catalytic activity">
    <reaction evidence="3">
        <text>guanosine + phosphate = alpha-D-ribose 1-phosphate + guanine</text>
        <dbReference type="Rhea" id="RHEA:13233"/>
        <dbReference type="ChEBI" id="CHEBI:16235"/>
        <dbReference type="ChEBI" id="CHEBI:16750"/>
        <dbReference type="ChEBI" id="CHEBI:43474"/>
        <dbReference type="ChEBI" id="CHEBI:57720"/>
        <dbReference type="EC" id="2.4.2.1"/>
    </reaction>
</comment>
<evidence type="ECO:0000256" key="2">
    <source>
        <dbReference type="ARBA" id="ARBA00022679"/>
    </source>
</evidence>
<comment type="function">
    <text evidence="3">Catalyzes the phosphorolysis of diverse nucleosides, yielding D-ribose 1-phosphate and the respective free bases. Can use uridine, adenosine, guanosine, cytidine, thymidine, inosine and xanthosine as substrates. Also catalyzes the reverse reactions.</text>
</comment>
<reference evidence="4" key="1">
    <citation type="submission" date="2021-03" db="EMBL/GenBank/DDBJ databases">
        <title>Antimicrobial resistance genes in bacteria isolated from Japanese honey, and their potential for conferring macrolide and lincosamide resistance in the American foulbrood pathogen Paenibacillus larvae.</title>
        <authorList>
            <person name="Okamoto M."/>
            <person name="Kumagai M."/>
            <person name="Kanamori H."/>
            <person name="Takamatsu D."/>
        </authorList>
    </citation>
    <scope>NUCLEOTIDE SEQUENCE</scope>
    <source>
        <strain evidence="4">J41TS4</strain>
    </source>
</reference>
<dbReference type="SUPFAM" id="SSF51182">
    <property type="entry name" value="RmlC-like cupins"/>
    <property type="match status" value="1"/>
</dbReference>
<dbReference type="Pfam" id="PF06865">
    <property type="entry name" value="Ppnp"/>
    <property type="match status" value="1"/>
</dbReference>
<dbReference type="FunFam" id="2.60.120.10:FF:000016">
    <property type="entry name" value="Pyrimidine/purine nucleoside phosphorylase"/>
    <property type="match status" value="1"/>
</dbReference>
<comment type="catalytic activity">
    <reaction evidence="3">
        <text>uridine + phosphate = alpha-D-ribose 1-phosphate + uracil</text>
        <dbReference type="Rhea" id="RHEA:24388"/>
        <dbReference type="ChEBI" id="CHEBI:16704"/>
        <dbReference type="ChEBI" id="CHEBI:17568"/>
        <dbReference type="ChEBI" id="CHEBI:43474"/>
        <dbReference type="ChEBI" id="CHEBI:57720"/>
        <dbReference type="EC" id="2.4.2.2"/>
    </reaction>
</comment>
<keyword evidence="2 3" id="KW-0808">Transferase</keyword>
<comment type="catalytic activity">
    <reaction evidence="3">
        <text>inosine + phosphate = alpha-D-ribose 1-phosphate + hypoxanthine</text>
        <dbReference type="Rhea" id="RHEA:27646"/>
        <dbReference type="ChEBI" id="CHEBI:17368"/>
        <dbReference type="ChEBI" id="CHEBI:17596"/>
        <dbReference type="ChEBI" id="CHEBI:43474"/>
        <dbReference type="ChEBI" id="CHEBI:57720"/>
        <dbReference type="EC" id="2.4.2.1"/>
    </reaction>
</comment>
<protein>
    <recommendedName>
        <fullName evidence="3">Pyrimidine/purine nucleoside phosphorylase</fullName>
        <ecNumber evidence="3">2.4.2.1</ecNumber>
        <ecNumber evidence="3">2.4.2.2</ecNumber>
    </recommendedName>
    <alternativeName>
        <fullName evidence="3">Adenosine phosphorylase</fullName>
    </alternativeName>
    <alternativeName>
        <fullName evidence="3">Cytidine phosphorylase</fullName>
    </alternativeName>
    <alternativeName>
        <fullName evidence="3">Guanosine phosphorylase</fullName>
    </alternativeName>
    <alternativeName>
        <fullName evidence="3">Inosine phosphorylase</fullName>
    </alternativeName>
    <alternativeName>
        <fullName evidence="3">Thymidine phosphorylase</fullName>
    </alternativeName>
    <alternativeName>
        <fullName evidence="3">Uridine phosphorylase</fullName>
    </alternativeName>
    <alternativeName>
        <fullName evidence="3">Xanthosine phosphorylase</fullName>
    </alternativeName>
</protein>
<comment type="catalytic activity">
    <reaction evidence="3">
        <text>cytidine + phosphate = cytosine + alpha-D-ribose 1-phosphate</text>
        <dbReference type="Rhea" id="RHEA:52540"/>
        <dbReference type="ChEBI" id="CHEBI:16040"/>
        <dbReference type="ChEBI" id="CHEBI:17562"/>
        <dbReference type="ChEBI" id="CHEBI:43474"/>
        <dbReference type="ChEBI" id="CHEBI:57720"/>
        <dbReference type="EC" id="2.4.2.2"/>
    </reaction>
</comment>
<comment type="catalytic activity">
    <reaction evidence="3">
        <text>a purine D-ribonucleoside + phosphate = a purine nucleobase + alpha-D-ribose 1-phosphate</text>
        <dbReference type="Rhea" id="RHEA:19805"/>
        <dbReference type="ChEBI" id="CHEBI:26386"/>
        <dbReference type="ChEBI" id="CHEBI:43474"/>
        <dbReference type="ChEBI" id="CHEBI:57720"/>
        <dbReference type="ChEBI" id="CHEBI:142355"/>
        <dbReference type="EC" id="2.4.2.1"/>
    </reaction>
</comment>
<dbReference type="Gene3D" id="2.60.120.10">
    <property type="entry name" value="Jelly Rolls"/>
    <property type="match status" value="1"/>
</dbReference>
<dbReference type="PANTHER" id="PTHR36540">
    <property type="entry name" value="PYRIMIDINE/PURINE NUCLEOSIDE PHOSPHORYLASE"/>
    <property type="match status" value="1"/>
</dbReference>
<evidence type="ECO:0000313" key="5">
    <source>
        <dbReference type="Proteomes" id="UP000678895"/>
    </source>
</evidence>
<comment type="catalytic activity">
    <reaction evidence="3">
        <text>adenosine + phosphate = alpha-D-ribose 1-phosphate + adenine</text>
        <dbReference type="Rhea" id="RHEA:27642"/>
        <dbReference type="ChEBI" id="CHEBI:16335"/>
        <dbReference type="ChEBI" id="CHEBI:16708"/>
        <dbReference type="ChEBI" id="CHEBI:43474"/>
        <dbReference type="ChEBI" id="CHEBI:57720"/>
        <dbReference type="EC" id="2.4.2.1"/>
    </reaction>
</comment>
<dbReference type="InterPro" id="IPR014710">
    <property type="entry name" value="RmlC-like_jellyroll"/>
</dbReference>
<evidence type="ECO:0000313" key="4">
    <source>
        <dbReference type="EMBL" id="GIO42201.1"/>
    </source>
</evidence>
<dbReference type="EC" id="2.4.2.1" evidence="3"/>
<dbReference type="HAMAP" id="MF_01537">
    <property type="entry name" value="Nucleos_phosphorylase_PpnP"/>
    <property type="match status" value="1"/>
</dbReference>
<dbReference type="EC" id="2.4.2.2" evidence="3"/>
<proteinExistence type="inferred from homology"/>
<accession>A0A919XZL4</accession>
<dbReference type="AlphaFoldDB" id="A0A919XZL4"/>
<dbReference type="InterPro" id="IPR009664">
    <property type="entry name" value="Ppnp"/>
</dbReference>
<comment type="catalytic activity">
    <reaction evidence="3">
        <text>thymidine + phosphate = 2-deoxy-alpha-D-ribose 1-phosphate + thymine</text>
        <dbReference type="Rhea" id="RHEA:16037"/>
        <dbReference type="ChEBI" id="CHEBI:17748"/>
        <dbReference type="ChEBI" id="CHEBI:17821"/>
        <dbReference type="ChEBI" id="CHEBI:43474"/>
        <dbReference type="ChEBI" id="CHEBI:57259"/>
        <dbReference type="EC" id="2.4.2.2"/>
    </reaction>
</comment>
<dbReference type="GO" id="GO:0016154">
    <property type="term" value="F:pyrimidine-nucleoside phosphorylase activity"/>
    <property type="evidence" value="ECO:0007669"/>
    <property type="project" value="UniProtKB-UniRule"/>
</dbReference>
<comment type="caution">
    <text evidence="4">The sequence shown here is derived from an EMBL/GenBank/DDBJ whole genome shotgun (WGS) entry which is preliminary data.</text>
</comment>
<dbReference type="EMBL" id="BORS01000006">
    <property type="protein sequence ID" value="GIO42201.1"/>
    <property type="molecule type" value="Genomic_DNA"/>
</dbReference>
<evidence type="ECO:0000256" key="1">
    <source>
        <dbReference type="ARBA" id="ARBA00022676"/>
    </source>
</evidence>
<organism evidence="4 5">
    <name type="scientific">Paenibacillus apis</name>
    <dbReference type="NCBI Taxonomy" id="1792174"/>
    <lineage>
        <taxon>Bacteria</taxon>
        <taxon>Bacillati</taxon>
        <taxon>Bacillota</taxon>
        <taxon>Bacilli</taxon>
        <taxon>Bacillales</taxon>
        <taxon>Paenibacillaceae</taxon>
        <taxon>Paenibacillus</taxon>
    </lineage>
</organism>
<dbReference type="InterPro" id="IPR011051">
    <property type="entry name" value="RmlC_Cupin_sf"/>
</dbReference>
<sequence length="109" mass="12039">MEMEQQFKNVTVDKAANIYFDGKVTSRSVWLPNGSKITLGIMLPGEYEFGTDSLEVMDILSGDLKVLLPGETLWREISGRGTFTVPARSSFKLEVRSVTDYCCSYGSGA</sequence>
<keyword evidence="1 3" id="KW-0328">Glycosyltransferase</keyword>